<dbReference type="InterPro" id="IPR001996">
    <property type="entry name" value="PTS_IIB_1"/>
</dbReference>
<evidence type="ECO:0000256" key="5">
    <source>
        <dbReference type="ARBA" id="ARBA00022679"/>
    </source>
</evidence>
<feature type="transmembrane region" description="Helical" evidence="12">
    <location>
        <begin position="202"/>
        <end position="229"/>
    </location>
</feature>
<evidence type="ECO:0000259" key="13">
    <source>
        <dbReference type="PROSITE" id="PS51098"/>
    </source>
</evidence>
<keyword evidence="3" id="KW-1003">Cell membrane</keyword>
<evidence type="ECO:0000256" key="4">
    <source>
        <dbReference type="ARBA" id="ARBA00022597"/>
    </source>
</evidence>
<keyword evidence="16" id="KW-1185">Reference proteome</keyword>
<keyword evidence="10 12" id="KW-0472">Membrane</keyword>
<feature type="transmembrane region" description="Helical" evidence="12">
    <location>
        <begin position="421"/>
        <end position="443"/>
    </location>
</feature>
<feature type="transmembrane region" description="Helical" evidence="12">
    <location>
        <begin position="357"/>
        <end position="375"/>
    </location>
</feature>
<evidence type="ECO:0000256" key="3">
    <source>
        <dbReference type="ARBA" id="ARBA00022475"/>
    </source>
</evidence>
<keyword evidence="4" id="KW-0762">Sugar transport</keyword>
<dbReference type="PROSITE" id="PS01035">
    <property type="entry name" value="PTS_EIIB_TYPE_1_CYS"/>
    <property type="match status" value="1"/>
</dbReference>
<name>A0A841GNZ3_9GAMM</name>
<evidence type="ECO:0000313" key="15">
    <source>
        <dbReference type="EMBL" id="MBB6056540.1"/>
    </source>
</evidence>
<dbReference type="PROSITE" id="PS51103">
    <property type="entry name" value="PTS_EIIC_TYPE_1"/>
    <property type="match status" value="1"/>
</dbReference>
<sequence>MSYSGLAKTILQLVGSAENVQALVHCATRLRFTLHDNSKANKTELQNLNGILSVVESGGQFQVIVGSHVSHVYRELMTLLSGGAVTAASATRTESKAKGSLGARIFEVVSGSFSPLIGAMAGSGMIKALLAVLVMLQWIDPASSTYLILSAAANSVFHFLPVLLGISAAIKMGANGYVGGAIGAALMEPNFTGLIGSQSATFFGIPVVAINYASTVFPVFIAVAILAILEKFLKRVCPHNIQMFMVPMLCLLAIVPLTVLAFGPFGVYLGNLIADGINWLSAHSGILTGAVIGGSMMFLVVLGLHWGIVPIIIANLGAGGDPIAAMWAPATFAQMGVALAIFLRAKDANVKALAGPATVTGLLAGVTEPIIYGLIMRFRRTIPVVVIAGAVGGALNGAFQAKLTAFAFHSVLSIPVFTPVLQYAIGIGTGFGLAFLLTMMFGFDKKPVKTEHKKRPMATTTSLATN</sequence>
<dbReference type="Gene3D" id="3.30.1360.60">
    <property type="entry name" value="Glucose permease domain IIB"/>
    <property type="match status" value="1"/>
</dbReference>
<evidence type="ECO:0000256" key="12">
    <source>
        <dbReference type="SAM" id="Phobius"/>
    </source>
</evidence>
<feature type="domain" description="PTS EIIB type-1" evidence="13">
    <location>
        <begin position="4"/>
        <end position="86"/>
    </location>
</feature>
<proteinExistence type="predicted"/>
<evidence type="ECO:0000256" key="7">
    <source>
        <dbReference type="ARBA" id="ARBA00022692"/>
    </source>
</evidence>
<dbReference type="InterPro" id="IPR036878">
    <property type="entry name" value="Glu_permease_IIB"/>
</dbReference>
<dbReference type="GO" id="GO:0009401">
    <property type="term" value="P:phosphoenolpyruvate-dependent sugar phosphotransferase system"/>
    <property type="evidence" value="ECO:0007669"/>
    <property type="project" value="UniProtKB-KW"/>
</dbReference>
<feature type="transmembrane region" description="Helical" evidence="12">
    <location>
        <begin position="177"/>
        <end position="196"/>
    </location>
</feature>
<dbReference type="PROSITE" id="PS51098">
    <property type="entry name" value="PTS_EIIB_TYPE_1"/>
    <property type="match status" value="1"/>
</dbReference>
<dbReference type="InterPro" id="IPR013013">
    <property type="entry name" value="PTS_EIIC_1"/>
</dbReference>
<feature type="transmembrane region" description="Helical" evidence="12">
    <location>
        <begin position="325"/>
        <end position="345"/>
    </location>
</feature>
<evidence type="ECO:0000256" key="8">
    <source>
        <dbReference type="ARBA" id="ARBA00022777"/>
    </source>
</evidence>
<feature type="transmembrane region" description="Helical" evidence="12">
    <location>
        <begin position="241"/>
        <end position="265"/>
    </location>
</feature>
<dbReference type="InterPro" id="IPR050558">
    <property type="entry name" value="PTS_Sugar-Specific_Components"/>
</dbReference>
<dbReference type="InterPro" id="IPR003352">
    <property type="entry name" value="PTS_EIIC"/>
</dbReference>
<feature type="transmembrane region" description="Helical" evidence="12">
    <location>
        <begin position="382"/>
        <end position="401"/>
    </location>
</feature>
<evidence type="ECO:0000256" key="2">
    <source>
        <dbReference type="ARBA" id="ARBA00022448"/>
    </source>
</evidence>
<protein>
    <submittedName>
        <fullName evidence="15">PTS system beta-glucosides-specific IIC component</fullName>
    </submittedName>
</protein>
<dbReference type="Pfam" id="PF02378">
    <property type="entry name" value="PTS_EIIC"/>
    <property type="match status" value="1"/>
</dbReference>
<feature type="active site" description="Phosphocysteine intermediate; for EIIB activity" evidence="11">
    <location>
        <position position="26"/>
    </location>
</feature>
<evidence type="ECO:0000259" key="14">
    <source>
        <dbReference type="PROSITE" id="PS51103"/>
    </source>
</evidence>
<dbReference type="RefSeq" id="WP_188027266.1">
    <property type="nucleotide sequence ID" value="NZ_JACHGR010000008.1"/>
</dbReference>
<feature type="transmembrane region" description="Helical" evidence="12">
    <location>
        <begin position="285"/>
        <end position="313"/>
    </location>
</feature>
<dbReference type="Pfam" id="PF00367">
    <property type="entry name" value="PTS_EIIB"/>
    <property type="match status" value="1"/>
</dbReference>
<dbReference type="InterPro" id="IPR018113">
    <property type="entry name" value="PTrfase_EIIB_Cys"/>
</dbReference>
<keyword evidence="2" id="KW-0813">Transport</keyword>
<gene>
    <name evidence="15" type="ORF">HNR75_002478</name>
</gene>
<feature type="domain" description="PTS EIIC type-1" evidence="14">
    <location>
        <begin position="107"/>
        <end position="457"/>
    </location>
</feature>
<comment type="caution">
    <text evidence="15">The sequence shown here is derived from an EMBL/GenBank/DDBJ whole genome shotgun (WGS) entry which is preliminary data.</text>
</comment>
<dbReference type="FunFam" id="3.30.1360.60:FF:000001">
    <property type="entry name" value="PTS system glucose-specific IIBC component PtsG"/>
    <property type="match status" value="1"/>
</dbReference>
<keyword evidence="5" id="KW-0808">Transferase</keyword>
<evidence type="ECO:0000256" key="1">
    <source>
        <dbReference type="ARBA" id="ARBA00004651"/>
    </source>
</evidence>
<organism evidence="15 16">
    <name type="scientific">Tolumonas osonensis</name>
    <dbReference type="NCBI Taxonomy" id="675874"/>
    <lineage>
        <taxon>Bacteria</taxon>
        <taxon>Pseudomonadati</taxon>
        <taxon>Pseudomonadota</taxon>
        <taxon>Gammaproteobacteria</taxon>
        <taxon>Aeromonadales</taxon>
        <taxon>Aeromonadaceae</taxon>
        <taxon>Tolumonas</taxon>
    </lineage>
</organism>
<reference evidence="15 16" key="1">
    <citation type="submission" date="2020-08" db="EMBL/GenBank/DDBJ databases">
        <title>Genomic Encyclopedia of Type Strains, Phase IV (KMG-IV): sequencing the most valuable type-strain genomes for metagenomic binning, comparative biology and taxonomic classification.</title>
        <authorList>
            <person name="Goeker M."/>
        </authorList>
    </citation>
    <scope>NUCLEOTIDE SEQUENCE [LARGE SCALE GENOMIC DNA]</scope>
    <source>
        <strain evidence="15 16">DSM 22975</strain>
    </source>
</reference>
<dbReference type="EMBL" id="JACHGR010000008">
    <property type="protein sequence ID" value="MBB6056540.1"/>
    <property type="molecule type" value="Genomic_DNA"/>
</dbReference>
<keyword evidence="7 12" id="KW-0812">Transmembrane</keyword>
<feature type="transmembrane region" description="Helical" evidence="12">
    <location>
        <begin position="116"/>
        <end position="139"/>
    </location>
</feature>
<evidence type="ECO:0000256" key="6">
    <source>
        <dbReference type="ARBA" id="ARBA00022683"/>
    </source>
</evidence>
<accession>A0A841GNZ3</accession>
<dbReference type="SUPFAM" id="SSF55604">
    <property type="entry name" value="Glucose permease domain IIB"/>
    <property type="match status" value="1"/>
</dbReference>
<keyword evidence="6" id="KW-0598">Phosphotransferase system</keyword>
<dbReference type="PANTHER" id="PTHR30175:SF1">
    <property type="entry name" value="PTS SYSTEM ARBUTIN-, CELLOBIOSE-, AND SALICIN-SPECIFIC EIIBC COMPONENT-RELATED"/>
    <property type="match status" value="1"/>
</dbReference>
<dbReference type="AlphaFoldDB" id="A0A841GNZ3"/>
<evidence type="ECO:0000256" key="9">
    <source>
        <dbReference type="ARBA" id="ARBA00022989"/>
    </source>
</evidence>
<comment type="subcellular location">
    <subcellularLocation>
        <location evidence="1">Cell membrane</location>
        <topology evidence="1">Multi-pass membrane protein</topology>
    </subcellularLocation>
</comment>
<evidence type="ECO:0000256" key="10">
    <source>
        <dbReference type="ARBA" id="ARBA00023136"/>
    </source>
</evidence>
<evidence type="ECO:0000313" key="16">
    <source>
        <dbReference type="Proteomes" id="UP000585721"/>
    </source>
</evidence>
<keyword evidence="8" id="KW-0418">Kinase</keyword>
<dbReference type="GO" id="GO:0008982">
    <property type="term" value="F:protein-N(PI)-phosphohistidine-sugar phosphotransferase activity"/>
    <property type="evidence" value="ECO:0007669"/>
    <property type="project" value="InterPro"/>
</dbReference>
<dbReference type="GO" id="GO:0016301">
    <property type="term" value="F:kinase activity"/>
    <property type="evidence" value="ECO:0007669"/>
    <property type="project" value="UniProtKB-KW"/>
</dbReference>
<dbReference type="GO" id="GO:0005886">
    <property type="term" value="C:plasma membrane"/>
    <property type="evidence" value="ECO:0007669"/>
    <property type="project" value="UniProtKB-SubCell"/>
</dbReference>
<feature type="transmembrane region" description="Helical" evidence="12">
    <location>
        <begin position="145"/>
        <end position="170"/>
    </location>
</feature>
<dbReference type="CDD" id="cd00212">
    <property type="entry name" value="PTS_IIB_glc"/>
    <property type="match status" value="1"/>
</dbReference>
<dbReference type="Proteomes" id="UP000585721">
    <property type="component" value="Unassembled WGS sequence"/>
</dbReference>
<evidence type="ECO:0000256" key="11">
    <source>
        <dbReference type="PROSITE-ProRule" id="PRU00421"/>
    </source>
</evidence>
<dbReference type="PANTHER" id="PTHR30175">
    <property type="entry name" value="PHOSPHOTRANSFERASE SYSTEM TRANSPORT PROTEIN"/>
    <property type="match status" value="1"/>
</dbReference>
<keyword evidence="9 12" id="KW-1133">Transmembrane helix</keyword>